<sequence>MREGTLIFIFVIFVLVTASIFLSSDEEAPLPDKNFFENSLHYTSRGMEYWYSKQQGGIETITEIPYADLKCKNCHISTCDTCHKKTVGSKSEYSAKMGRSQETCLKCHEREGLIITKIDKENNTLDVHFQKGMQCMDCHTKHEIHGDGNTYNSMKQQGALEIKCENCHDRLVNHLSHVVHGQRVDCTACHLRHVATCYNCHLDTFIQQGIKTKIPLSKWIFLMNYNGKVTVANMQTFVYQNKTFLLFAPMFSHSIMREGRQCGECHDTEIIKNIKKKKFYPVTYANGQLTNISGVIPVIENIEWNFIFFNYANGEWSIIDNAAIPLIQYAGFGKPLTQEQFKKLEKAPTFKK</sequence>
<protein>
    <submittedName>
        <fullName evidence="2">Uncharacterized protein</fullName>
    </submittedName>
</protein>
<proteinExistence type="predicted"/>
<gene>
    <name evidence="2" type="ORF">A2Y62_02960</name>
</gene>
<accession>A0A1F5VDX6</accession>
<dbReference type="PANTHER" id="PTHR35038">
    <property type="entry name" value="DISSIMILATORY SULFITE REDUCTASE SIRA"/>
    <property type="match status" value="1"/>
</dbReference>
<evidence type="ECO:0000313" key="3">
    <source>
        <dbReference type="Proteomes" id="UP000178943"/>
    </source>
</evidence>
<dbReference type="Proteomes" id="UP000178943">
    <property type="component" value="Unassembled WGS sequence"/>
</dbReference>
<dbReference type="STRING" id="1817863.A2Y62_02960"/>
<name>A0A1F5VDX6_9BACT</name>
<organism evidence="2 3">
    <name type="scientific">Candidatus Fischerbacteria bacterium RBG_13_37_8</name>
    <dbReference type="NCBI Taxonomy" id="1817863"/>
    <lineage>
        <taxon>Bacteria</taxon>
        <taxon>Candidatus Fischeribacteriota</taxon>
    </lineage>
</organism>
<evidence type="ECO:0000313" key="2">
    <source>
        <dbReference type="EMBL" id="OGF61649.1"/>
    </source>
</evidence>
<comment type="caution">
    <text evidence="2">The sequence shown here is derived from an EMBL/GenBank/DDBJ whole genome shotgun (WGS) entry which is preliminary data.</text>
</comment>
<evidence type="ECO:0000256" key="1">
    <source>
        <dbReference type="ARBA" id="ARBA00022729"/>
    </source>
</evidence>
<dbReference type="AlphaFoldDB" id="A0A1F5VDX6"/>
<keyword evidence="1" id="KW-0732">Signal</keyword>
<dbReference type="Gene3D" id="1.10.1130.10">
    <property type="entry name" value="Flavocytochrome C3, Chain A"/>
    <property type="match status" value="1"/>
</dbReference>
<dbReference type="InterPro" id="IPR036280">
    <property type="entry name" value="Multihaem_cyt_sf"/>
</dbReference>
<dbReference type="SUPFAM" id="SSF48695">
    <property type="entry name" value="Multiheme cytochromes"/>
    <property type="match status" value="1"/>
</dbReference>
<reference evidence="2 3" key="1">
    <citation type="journal article" date="2016" name="Nat. Commun.">
        <title>Thousands of microbial genomes shed light on interconnected biogeochemical processes in an aquifer system.</title>
        <authorList>
            <person name="Anantharaman K."/>
            <person name="Brown C.T."/>
            <person name="Hug L.A."/>
            <person name="Sharon I."/>
            <person name="Castelle C.J."/>
            <person name="Probst A.J."/>
            <person name="Thomas B.C."/>
            <person name="Singh A."/>
            <person name="Wilkins M.J."/>
            <person name="Karaoz U."/>
            <person name="Brodie E.L."/>
            <person name="Williams K.H."/>
            <person name="Hubbard S.S."/>
            <person name="Banfield J.F."/>
        </authorList>
    </citation>
    <scope>NUCLEOTIDE SEQUENCE [LARGE SCALE GENOMIC DNA]</scope>
</reference>
<dbReference type="InterPro" id="IPR051829">
    <property type="entry name" value="Multiheme_Cytochr_ET"/>
</dbReference>
<dbReference type="EMBL" id="MFGW01000189">
    <property type="protein sequence ID" value="OGF61649.1"/>
    <property type="molecule type" value="Genomic_DNA"/>
</dbReference>